<dbReference type="STRING" id="1121105.GCA_000421665_00591"/>
<dbReference type="InterPro" id="IPR029063">
    <property type="entry name" value="SAM-dependent_MTases_sf"/>
</dbReference>
<keyword evidence="1" id="KW-0808">Transferase</keyword>
<dbReference type="PANTHER" id="PTHR38451:SF1">
    <property type="entry name" value="TRNA (ADENINE(22)-N(1))-METHYLTRANSFERASE"/>
    <property type="match status" value="1"/>
</dbReference>
<dbReference type="AlphaFoldDB" id="A0A3D4S5G5"/>
<dbReference type="Gene3D" id="3.40.50.150">
    <property type="entry name" value="Vaccinia Virus protein VP39"/>
    <property type="match status" value="1"/>
</dbReference>
<comment type="caution">
    <text evidence="1">The sequence shown here is derived from an EMBL/GenBank/DDBJ whole genome shotgun (WGS) entry which is preliminary data.</text>
</comment>
<name>A0A3D4S5G5_9ENTE</name>
<dbReference type="Proteomes" id="UP000262195">
    <property type="component" value="Unassembled WGS sequence"/>
</dbReference>
<dbReference type="GO" id="GO:0032259">
    <property type="term" value="P:methylation"/>
    <property type="evidence" value="ECO:0007669"/>
    <property type="project" value="UniProtKB-KW"/>
</dbReference>
<proteinExistence type="predicted"/>
<evidence type="ECO:0000313" key="2">
    <source>
        <dbReference type="Proteomes" id="UP000262195"/>
    </source>
</evidence>
<dbReference type="PIRSF" id="PIRSF018637">
    <property type="entry name" value="TrmK"/>
    <property type="match status" value="1"/>
</dbReference>
<keyword evidence="1" id="KW-0489">Methyltransferase</keyword>
<reference evidence="1 2" key="1">
    <citation type="journal article" date="2018" name="Nat. Biotechnol.">
        <title>A standardized bacterial taxonomy based on genome phylogeny substantially revises the tree of life.</title>
        <authorList>
            <person name="Parks D.H."/>
            <person name="Chuvochina M."/>
            <person name="Waite D.W."/>
            <person name="Rinke C."/>
            <person name="Skarshewski A."/>
            <person name="Chaumeil P.A."/>
            <person name="Hugenholtz P."/>
        </authorList>
    </citation>
    <scope>NUCLEOTIDE SEQUENCE [LARGE SCALE GENOMIC DNA]</scope>
    <source>
        <strain evidence="1">UBA11306</strain>
    </source>
</reference>
<dbReference type="EMBL" id="DQHO01000031">
    <property type="protein sequence ID" value="HCS94037.1"/>
    <property type="molecule type" value="Genomic_DNA"/>
</dbReference>
<dbReference type="PANTHER" id="PTHR38451">
    <property type="entry name" value="TRNA (ADENINE(22)-N(1))-METHYLTRANSFERASE"/>
    <property type="match status" value="1"/>
</dbReference>
<gene>
    <name evidence="1" type="ORF">DIW15_04955</name>
</gene>
<dbReference type="InterPro" id="IPR006901">
    <property type="entry name" value="TrmK"/>
</dbReference>
<evidence type="ECO:0000313" key="1">
    <source>
        <dbReference type="EMBL" id="HCS94037.1"/>
    </source>
</evidence>
<dbReference type="Pfam" id="PF04816">
    <property type="entry name" value="TrmK"/>
    <property type="match status" value="1"/>
</dbReference>
<dbReference type="SUPFAM" id="SSF53335">
    <property type="entry name" value="S-adenosyl-L-methionine-dependent methyltransferases"/>
    <property type="match status" value="1"/>
</dbReference>
<dbReference type="Gene3D" id="1.10.287.1890">
    <property type="match status" value="1"/>
</dbReference>
<accession>A0A3D4S5G5</accession>
<organism evidence="1 2">
    <name type="scientific">Bavariicoccus seileri</name>
    <dbReference type="NCBI Taxonomy" id="549685"/>
    <lineage>
        <taxon>Bacteria</taxon>
        <taxon>Bacillati</taxon>
        <taxon>Bacillota</taxon>
        <taxon>Bacilli</taxon>
        <taxon>Lactobacillales</taxon>
        <taxon>Enterococcaceae</taxon>
        <taxon>Bavariicoccus</taxon>
    </lineage>
</organism>
<protein>
    <submittedName>
        <fullName evidence="1">tRNA (Adenine(22)-N(1))-methyltransferase TrmK</fullName>
    </submittedName>
</protein>
<dbReference type="GO" id="GO:0160105">
    <property type="term" value="F:tRNA (adenine(22)-N1)-methyltransferase activity"/>
    <property type="evidence" value="ECO:0007669"/>
    <property type="project" value="InterPro"/>
</dbReference>
<sequence length="238" mass="26758">MTETIHLKKRLQAVADTLDNCKGVIDIGTDHAFLPIYLIQQELVSFAIACDVVEGPLANALTSVKAYGVEELIAIRLGSGFDPLLENDPIDCATICGMGGELIVTILNEGLKKHQLQGITQLVLQPNVGDEGVRRWLMANNYVITDETIVEERSHFYPIIKAKRSGEMYDYSSFDCFIGPVLKGKAKEPSVIAKWKHDLKHYEKILDQIPISDKAASQRESFKLRIRWLKEVIQNNEY</sequence>